<evidence type="ECO:0000256" key="1">
    <source>
        <dbReference type="ARBA" id="ARBA00007689"/>
    </source>
</evidence>
<accession>A0A1D9LDY3</accession>
<name>A0A1D9LDY3_9NEIS</name>
<evidence type="ECO:0000313" key="2">
    <source>
        <dbReference type="EMBL" id="AOZ49481.1"/>
    </source>
</evidence>
<gene>
    <name evidence="2" type="ORF">BKX93_05365</name>
</gene>
<dbReference type="RefSeq" id="WP_021477589.1">
    <property type="nucleotide sequence ID" value="NZ_CP017707.1"/>
</dbReference>
<dbReference type="GeneID" id="68840632"/>
<dbReference type="Proteomes" id="UP000178776">
    <property type="component" value="Chromosome"/>
</dbReference>
<reference evidence="2 3" key="1">
    <citation type="submission" date="2016-10" db="EMBL/GenBank/DDBJ databases">
        <title>Chromobacterium muskegensis sp. nov., an insecticidal bacterium isolated from Sphagnum bogs.</title>
        <authorList>
            <person name="Sparks M.E."/>
            <person name="Blackburn M.B."/>
            <person name="Gundersen-Rindal D.E."/>
            <person name="Mitchell A."/>
            <person name="Farrar R."/>
            <person name="Kuhar D."/>
        </authorList>
    </citation>
    <scope>NUCLEOTIDE SEQUENCE [LARGE SCALE GENOMIC DNA]</scope>
    <source>
        <strain evidence="2 3">21-1</strain>
    </source>
</reference>
<dbReference type="InterPro" id="IPR011008">
    <property type="entry name" value="Dimeric_a/b-barrel"/>
</dbReference>
<dbReference type="InterPro" id="IPR051807">
    <property type="entry name" value="Sec-metab_biosynth-assoc"/>
</dbReference>
<protein>
    <submittedName>
        <fullName evidence="2">Uncharacterized protein</fullName>
    </submittedName>
</protein>
<dbReference type="Pfam" id="PF03795">
    <property type="entry name" value="YCII"/>
    <property type="match status" value="1"/>
</dbReference>
<dbReference type="Gene3D" id="3.30.70.1060">
    <property type="entry name" value="Dimeric alpha+beta barrel"/>
    <property type="match status" value="1"/>
</dbReference>
<dbReference type="EMBL" id="CP017707">
    <property type="protein sequence ID" value="AOZ49481.1"/>
    <property type="molecule type" value="Genomic_DNA"/>
</dbReference>
<dbReference type="InterPro" id="IPR005545">
    <property type="entry name" value="YCII"/>
</dbReference>
<dbReference type="NCBIfam" id="NF008473">
    <property type="entry name" value="PRK11370.1"/>
    <property type="match status" value="1"/>
</dbReference>
<dbReference type="SUPFAM" id="SSF54909">
    <property type="entry name" value="Dimeric alpha+beta barrel"/>
    <property type="match status" value="1"/>
</dbReference>
<dbReference type="STRING" id="1108595.BKX93_05365"/>
<dbReference type="KEGG" id="cvc:BKX93_05365"/>
<dbReference type="PANTHER" id="PTHR33606">
    <property type="entry name" value="PROTEIN YCII"/>
    <property type="match status" value="1"/>
</dbReference>
<organism evidence="2 3">
    <name type="scientific">Chromobacterium vaccinii</name>
    <dbReference type="NCBI Taxonomy" id="1108595"/>
    <lineage>
        <taxon>Bacteria</taxon>
        <taxon>Pseudomonadati</taxon>
        <taxon>Pseudomonadota</taxon>
        <taxon>Betaproteobacteria</taxon>
        <taxon>Neisseriales</taxon>
        <taxon>Chromobacteriaceae</taxon>
        <taxon>Chromobacterium</taxon>
    </lineage>
</organism>
<evidence type="ECO:0000313" key="3">
    <source>
        <dbReference type="Proteomes" id="UP000178776"/>
    </source>
</evidence>
<comment type="similarity">
    <text evidence="1">Belongs to the YciI family.</text>
</comment>
<sequence>MLYAIIARDHPGSLERRIALRAEHRARLAALQDQGRMKLSGPLPAIDSADPGPAGYCGSLVVAEFASLEEARAWAAADPYQGGGVYASVDVQPFVQVFPA</sequence>
<proteinExistence type="inferred from homology"/>
<dbReference type="AlphaFoldDB" id="A0A1D9LDY3"/>
<dbReference type="PANTHER" id="PTHR33606:SF3">
    <property type="entry name" value="PROTEIN YCII"/>
    <property type="match status" value="1"/>
</dbReference>